<dbReference type="GO" id="GO:0005634">
    <property type="term" value="C:nucleus"/>
    <property type="evidence" value="ECO:0007669"/>
    <property type="project" value="TreeGrafter"/>
</dbReference>
<dbReference type="EMBL" id="JAATIS010003638">
    <property type="protein sequence ID" value="KAG2463866.1"/>
    <property type="molecule type" value="Genomic_DNA"/>
</dbReference>
<dbReference type="AlphaFoldDB" id="A0A8X7X9E6"/>
<comment type="caution">
    <text evidence="2">The sequence shown here is derived from an EMBL/GenBank/DDBJ whole genome shotgun (WGS) entry which is preliminary data.</text>
</comment>
<dbReference type="InterPro" id="IPR010422">
    <property type="entry name" value="Ccdc124/Oxs1"/>
</dbReference>
<accession>A0A8X7X9E6</accession>
<feature type="non-terminal residue" evidence="2">
    <location>
        <position position="277"/>
    </location>
</feature>
<evidence type="ECO:0000313" key="3">
    <source>
        <dbReference type="Proteomes" id="UP000886611"/>
    </source>
</evidence>
<feature type="compositionally biased region" description="Basic and acidic residues" evidence="1">
    <location>
        <begin position="137"/>
        <end position="185"/>
    </location>
</feature>
<dbReference type="Proteomes" id="UP000886611">
    <property type="component" value="Unassembled WGS sequence"/>
</dbReference>
<sequence>MSLPRKVNLSTRSTLSADGHVQEVIKGLALGFYQDPCKTRHSDSSLRLSRAPIRASIDSAKITASSAKLRSVNLSSLTYYQEMLQGLWSPTSWGFPECLPRGATLPLPYGDMPKKFQGENTKAAAARARKAEAKAEAECRKKQEQEDAFWRDDDKHVMKKEQRKDQKEKKRLEVMERKKENQRLLEEEDSKIKGRQPTAAKAPSKVTRAQIEETLRKEQEKSNEETKGNHIGCNAFLHWYCDRKQAGKDEMSETSQGGERNRVHRKTEGKRRAQEGG</sequence>
<dbReference type="GO" id="GO:0003713">
    <property type="term" value="F:transcription coactivator activity"/>
    <property type="evidence" value="ECO:0007669"/>
    <property type="project" value="TreeGrafter"/>
</dbReference>
<evidence type="ECO:0000313" key="2">
    <source>
        <dbReference type="EMBL" id="KAG2463866.1"/>
    </source>
</evidence>
<gene>
    <name evidence="2" type="primary">Ccdc124</name>
    <name evidence="2" type="ORF">GTO96_0003411</name>
</gene>
<protein>
    <submittedName>
        <fullName evidence="2">CC124 protein</fullName>
    </submittedName>
</protein>
<dbReference type="PANTHER" id="PTHR21680">
    <property type="entry name" value="COILED-COIL DOMAIN-CONTAINING PROTEIN 124"/>
    <property type="match status" value="1"/>
</dbReference>
<name>A0A8X7X9E6_POLSE</name>
<dbReference type="PANTHER" id="PTHR21680:SF0">
    <property type="entry name" value="COILED-COIL DOMAIN-CONTAINING PROTEIN 124"/>
    <property type="match status" value="1"/>
</dbReference>
<organism evidence="2 3">
    <name type="scientific">Polypterus senegalus</name>
    <name type="common">Senegal bichir</name>
    <dbReference type="NCBI Taxonomy" id="55291"/>
    <lineage>
        <taxon>Eukaryota</taxon>
        <taxon>Metazoa</taxon>
        <taxon>Chordata</taxon>
        <taxon>Craniata</taxon>
        <taxon>Vertebrata</taxon>
        <taxon>Euteleostomi</taxon>
        <taxon>Actinopterygii</taxon>
        <taxon>Polypteriformes</taxon>
        <taxon>Polypteridae</taxon>
        <taxon>Polypterus</taxon>
    </lineage>
</organism>
<dbReference type="GO" id="GO:0006366">
    <property type="term" value="P:transcription by RNA polymerase II"/>
    <property type="evidence" value="ECO:0007669"/>
    <property type="project" value="TreeGrafter"/>
</dbReference>
<proteinExistence type="predicted"/>
<evidence type="ECO:0000256" key="1">
    <source>
        <dbReference type="SAM" id="MobiDB-lite"/>
    </source>
</evidence>
<feature type="compositionally biased region" description="Basic and acidic residues" evidence="1">
    <location>
        <begin position="210"/>
        <end position="228"/>
    </location>
</feature>
<feature type="region of interest" description="Disordered" evidence="1">
    <location>
        <begin position="137"/>
        <end position="232"/>
    </location>
</feature>
<feature type="non-terminal residue" evidence="2">
    <location>
        <position position="1"/>
    </location>
</feature>
<reference evidence="2 3" key="1">
    <citation type="journal article" date="2021" name="Cell">
        <title>Tracing the genetic footprints of vertebrate landing in non-teleost ray-finned fishes.</title>
        <authorList>
            <person name="Bi X."/>
            <person name="Wang K."/>
            <person name="Yang L."/>
            <person name="Pan H."/>
            <person name="Jiang H."/>
            <person name="Wei Q."/>
            <person name="Fang M."/>
            <person name="Yu H."/>
            <person name="Zhu C."/>
            <person name="Cai Y."/>
            <person name="He Y."/>
            <person name="Gan X."/>
            <person name="Zeng H."/>
            <person name="Yu D."/>
            <person name="Zhu Y."/>
            <person name="Jiang H."/>
            <person name="Qiu Q."/>
            <person name="Yang H."/>
            <person name="Zhang Y.E."/>
            <person name="Wang W."/>
            <person name="Zhu M."/>
            <person name="He S."/>
            <person name="Zhang G."/>
        </authorList>
    </citation>
    <scope>NUCLEOTIDE SEQUENCE [LARGE SCALE GENOMIC DNA]</scope>
    <source>
        <strain evidence="2">Bchr_013</strain>
    </source>
</reference>
<feature type="region of interest" description="Disordered" evidence="1">
    <location>
        <begin position="247"/>
        <end position="277"/>
    </location>
</feature>
<keyword evidence="3" id="KW-1185">Reference proteome</keyword>